<protein>
    <submittedName>
        <fullName evidence="1">Uncharacterized protein</fullName>
    </submittedName>
</protein>
<dbReference type="EMBL" id="CAXIEN010000053">
    <property type="protein sequence ID" value="CAL1271251.1"/>
    <property type="molecule type" value="Genomic_DNA"/>
</dbReference>
<reference evidence="1 2" key="1">
    <citation type="submission" date="2024-04" db="EMBL/GenBank/DDBJ databases">
        <authorList>
            <person name="Rising A."/>
            <person name="Reimegard J."/>
            <person name="Sonavane S."/>
            <person name="Akerstrom W."/>
            <person name="Nylinder S."/>
            <person name="Hedman E."/>
            <person name="Kallberg Y."/>
        </authorList>
    </citation>
    <scope>NUCLEOTIDE SEQUENCE [LARGE SCALE GENOMIC DNA]</scope>
</reference>
<gene>
    <name evidence="1" type="ORF">LARSCL_LOCUS5724</name>
</gene>
<accession>A0AAV1ZHS2</accession>
<name>A0AAV1ZHS2_9ARAC</name>
<sequence length="51" mass="5918">MHFVFSCESDLLAVQKHLKIFTLENPARCPCDARRKEVFVKNALTQNIIEI</sequence>
<keyword evidence="2" id="KW-1185">Reference proteome</keyword>
<organism evidence="1 2">
    <name type="scientific">Larinioides sclopetarius</name>
    <dbReference type="NCBI Taxonomy" id="280406"/>
    <lineage>
        <taxon>Eukaryota</taxon>
        <taxon>Metazoa</taxon>
        <taxon>Ecdysozoa</taxon>
        <taxon>Arthropoda</taxon>
        <taxon>Chelicerata</taxon>
        <taxon>Arachnida</taxon>
        <taxon>Araneae</taxon>
        <taxon>Araneomorphae</taxon>
        <taxon>Entelegynae</taxon>
        <taxon>Araneoidea</taxon>
        <taxon>Araneidae</taxon>
        <taxon>Larinioides</taxon>
    </lineage>
</organism>
<evidence type="ECO:0000313" key="1">
    <source>
        <dbReference type="EMBL" id="CAL1271251.1"/>
    </source>
</evidence>
<dbReference type="AlphaFoldDB" id="A0AAV1ZHS2"/>
<proteinExistence type="predicted"/>
<comment type="caution">
    <text evidence="1">The sequence shown here is derived from an EMBL/GenBank/DDBJ whole genome shotgun (WGS) entry which is preliminary data.</text>
</comment>
<dbReference type="Proteomes" id="UP001497382">
    <property type="component" value="Unassembled WGS sequence"/>
</dbReference>
<evidence type="ECO:0000313" key="2">
    <source>
        <dbReference type="Proteomes" id="UP001497382"/>
    </source>
</evidence>